<name>A0A820KUT9_9BILA</name>
<dbReference type="AlphaFoldDB" id="A0A820KUT9"/>
<evidence type="ECO:0000313" key="3">
    <source>
        <dbReference type="Proteomes" id="UP000663868"/>
    </source>
</evidence>
<evidence type="ECO:0000256" key="1">
    <source>
        <dbReference type="SAM" id="MobiDB-lite"/>
    </source>
</evidence>
<feature type="compositionally biased region" description="Basic and acidic residues" evidence="1">
    <location>
        <begin position="69"/>
        <end position="83"/>
    </location>
</feature>
<sequence>QNTIVQPKPDHRHLVLTRLLNDRVDSLRQDFIGNRLNKKTALVKEQVQTQRLKQQQLILKQQQQQAESIKQEESSSDDEKPKTENPPSIPAKKVRKSTGNEIKTKRQGTPKSSEQKPKSTLSKRTRPLPPTKTADNEQPPPSKKARRSLVNPPPSEQRESSDNDENLLKNRKTSSSSSTTTTTTAIAKMKSTEKSKKIITIKNSSNKKEKTEINLSDINC</sequence>
<evidence type="ECO:0000313" key="2">
    <source>
        <dbReference type="EMBL" id="CAF4346930.1"/>
    </source>
</evidence>
<feature type="region of interest" description="Disordered" evidence="1">
    <location>
        <begin position="59"/>
        <end position="220"/>
    </location>
</feature>
<feature type="non-terminal residue" evidence="2">
    <location>
        <position position="220"/>
    </location>
</feature>
<accession>A0A820KUT9</accession>
<reference evidence="2" key="1">
    <citation type="submission" date="2021-02" db="EMBL/GenBank/DDBJ databases">
        <authorList>
            <person name="Nowell W R."/>
        </authorList>
    </citation>
    <scope>NUCLEOTIDE SEQUENCE</scope>
</reference>
<feature type="compositionally biased region" description="Low complexity" evidence="1">
    <location>
        <begin position="173"/>
        <end position="184"/>
    </location>
</feature>
<feature type="compositionally biased region" description="Polar residues" evidence="1">
    <location>
        <begin position="97"/>
        <end position="120"/>
    </location>
</feature>
<feature type="non-terminal residue" evidence="2">
    <location>
        <position position="1"/>
    </location>
</feature>
<proteinExistence type="predicted"/>
<gene>
    <name evidence="2" type="ORF">KXQ929_LOCUS48040</name>
</gene>
<feature type="compositionally biased region" description="Low complexity" evidence="1">
    <location>
        <begin position="59"/>
        <end position="68"/>
    </location>
</feature>
<dbReference type="EMBL" id="CAJOBB010018240">
    <property type="protein sequence ID" value="CAF4346930.1"/>
    <property type="molecule type" value="Genomic_DNA"/>
</dbReference>
<dbReference type="Proteomes" id="UP000663868">
    <property type="component" value="Unassembled WGS sequence"/>
</dbReference>
<organism evidence="2 3">
    <name type="scientific">Adineta steineri</name>
    <dbReference type="NCBI Taxonomy" id="433720"/>
    <lineage>
        <taxon>Eukaryota</taxon>
        <taxon>Metazoa</taxon>
        <taxon>Spiralia</taxon>
        <taxon>Gnathifera</taxon>
        <taxon>Rotifera</taxon>
        <taxon>Eurotatoria</taxon>
        <taxon>Bdelloidea</taxon>
        <taxon>Adinetida</taxon>
        <taxon>Adinetidae</taxon>
        <taxon>Adineta</taxon>
    </lineage>
</organism>
<protein>
    <submittedName>
        <fullName evidence="2">Uncharacterized protein</fullName>
    </submittedName>
</protein>
<comment type="caution">
    <text evidence="2">The sequence shown here is derived from an EMBL/GenBank/DDBJ whole genome shotgun (WGS) entry which is preliminary data.</text>
</comment>